<dbReference type="Pfam" id="PF00931">
    <property type="entry name" value="NB-ARC"/>
    <property type="match status" value="1"/>
</dbReference>
<dbReference type="InterPro" id="IPR011990">
    <property type="entry name" value="TPR-like_helical_dom_sf"/>
</dbReference>
<dbReference type="RefSeq" id="XP_022399344.1">
    <property type="nucleotide sequence ID" value="XM_022549149.1"/>
</dbReference>
<dbReference type="OrthoDB" id="1658288at2759"/>
<dbReference type="SUPFAM" id="SSF53167">
    <property type="entry name" value="Purine and uridine phosphorylases"/>
    <property type="match status" value="1"/>
</dbReference>
<dbReference type="GO" id="GO:0009116">
    <property type="term" value="P:nucleoside metabolic process"/>
    <property type="evidence" value="ECO:0007669"/>
    <property type="project" value="InterPro"/>
</dbReference>
<dbReference type="Pfam" id="PF13374">
    <property type="entry name" value="TPR_10"/>
    <property type="match status" value="1"/>
</dbReference>
<dbReference type="STRING" id="1160497.A0A1L9VFF9"/>
<evidence type="ECO:0000259" key="1">
    <source>
        <dbReference type="Pfam" id="PF00931"/>
    </source>
</evidence>
<dbReference type="SUPFAM" id="SSF48452">
    <property type="entry name" value="TPR-like"/>
    <property type="match status" value="1"/>
</dbReference>
<keyword evidence="3" id="KW-1185">Reference proteome</keyword>
<evidence type="ECO:0000313" key="2">
    <source>
        <dbReference type="EMBL" id="OJJ82646.1"/>
    </source>
</evidence>
<dbReference type="GeneID" id="34465409"/>
<dbReference type="AlphaFoldDB" id="A0A1L9VFF9"/>
<organism evidence="2 3">
    <name type="scientific">Aspergillus glaucus CBS 516.65</name>
    <dbReference type="NCBI Taxonomy" id="1160497"/>
    <lineage>
        <taxon>Eukaryota</taxon>
        <taxon>Fungi</taxon>
        <taxon>Dikarya</taxon>
        <taxon>Ascomycota</taxon>
        <taxon>Pezizomycotina</taxon>
        <taxon>Eurotiomycetes</taxon>
        <taxon>Eurotiomycetidae</taxon>
        <taxon>Eurotiales</taxon>
        <taxon>Aspergillaceae</taxon>
        <taxon>Aspergillus</taxon>
        <taxon>Aspergillus subgen. Aspergillus</taxon>
    </lineage>
</organism>
<dbReference type="InterPro" id="IPR035994">
    <property type="entry name" value="Nucleoside_phosphorylase_sf"/>
</dbReference>
<evidence type="ECO:0000313" key="3">
    <source>
        <dbReference type="Proteomes" id="UP000184300"/>
    </source>
</evidence>
<dbReference type="Proteomes" id="UP000184300">
    <property type="component" value="Unassembled WGS sequence"/>
</dbReference>
<protein>
    <recommendedName>
        <fullName evidence="1">NB-ARC domain-containing protein</fullName>
    </recommendedName>
</protein>
<sequence>MQLLSSFQSIRFGLMVGVKGVVLSRNTDIRLGDIVVSKPMDTHGGVVQYDYGKALDGGYFQQTRMLNLDHLTEDSQVIGFLAEIEQKMSKQAVNLARSTQEDCLYQSDYSHVDPDYQTCHDCNTERTVPRHSRNDDDPFVHYGLIASANLVAKDSRVRDQLSRELGACCVEMEAAGLINNYPCLVVRGICDYADSTRTKNGRDTLLPLPQHMRRNSSLQLQFHVPFDLTAMPVIKYFLGRQDKLVHLWEYLQPESSESRNVAVLHGLGGMRKTQLAVRFARDHRNDFIAIFWLGAKDRDTVLQSLSSVLSQLPQPNTEMVDEEKVEKRARHVLRWLALEGNSRWLVIFDNVDQYVDGHDDNAQNCFDISEFFPTADHGSILVTSRLQALTELGMSFPVPKLETLEAIQLLLQSSSLPLNDNIEKNPDTLALSGRLDRLPLTIIIAGSFIRETGTSISEYLQYYTESWDELQSQSRPGRHYPQGNILQTWTISFNEMKKRNPNAAELLLLLSYFDNRSIWYGLVRCCCNSCSSDALAWFQKTVSNELAFKSTLRPLIKFSLVEPERQEGSYTIHPVVQNWCLHVARERGDEEKFPKALQRLLPHADHIVCGDWSSNNNTAVFGTLNNIGLLYSKQHKLKKAKELFCQALPGAKEILGPDHMVTLTTISNIGDEMCHQVLAVKKKLLRPNDPSTLGTANQIATLYSDQGKLKEAEEMYCQILSIAEKALGADYPLTLDIIHNLAVTYAEQKMVKEAKKRYCQALAGLFTIGTFYIKQGRLSELEEMYCQVLVKMEKSLGRDHPTPLKVVDVLDGVREFNTLEDEEDKRHQKWVLLKKLDK</sequence>
<dbReference type="SUPFAM" id="SSF52540">
    <property type="entry name" value="P-loop containing nucleoside triphosphate hydrolases"/>
    <property type="match status" value="1"/>
</dbReference>
<reference evidence="3" key="1">
    <citation type="journal article" date="2017" name="Genome Biol.">
        <title>Comparative genomics reveals high biological diversity and specific adaptations in the industrially and medically important fungal genus Aspergillus.</title>
        <authorList>
            <person name="de Vries R.P."/>
            <person name="Riley R."/>
            <person name="Wiebenga A."/>
            <person name="Aguilar-Osorio G."/>
            <person name="Amillis S."/>
            <person name="Uchima C.A."/>
            <person name="Anderluh G."/>
            <person name="Asadollahi M."/>
            <person name="Askin M."/>
            <person name="Barry K."/>
            <person name="Battaglia E."/>
            <person name="Bayram O."/>
            <person name="Benocci T."/>
            <person name="Braus-Stromeyer S.A."/>
            <person name="Caldana C."/>
            <person name="Canovas D."/>
            <person name="Cerqueira G.C."/>
            <person name="Chen F."/>
            <person name="Chen W."/>
            <person name="Choi C."/>
            <person name="Clum A."/>
            <person name="Dos Santos R.A."/>
            <person name="Damasio A.R."/>
            <person name="Diallinas G."/>
            <person name="Emri T."/>
            <person name="Fekete E."/>
            <person name="Flipphi M."/>
            <person name="Freyberg S."/>
            <person name="Gallo A."/>
            <person name="Gournas C."/>
            <person name="Habgood R."/>
            <person name="Hainaut M."/>
            <person name="Harispe M.L."/>
            <person name="Henrissat B."/>
            <person name="Hilden K.S."/>
            <person name="Hope R."/>
            <person name="Hossain A."/>
            <person name="Karabika E."/>
            <person name="Karaffa L."/>
            <person name="Karanyi Z."/>
            <person name="Krasevec N."/>
            <person name="Kuo A."/>
            <person name="Kusch H."/>
            <person name="LaButti K."/>
            <person name="Lagendijk E.L."/>
            <person name="Lapidus A."/>
            <person name="Levasseur A."/>
            <person name="Lindquist E."/>
            <person name="Lipzen A."/>
            <person name="Logrieco A.F."/>
            <person name="MacCabe A."/>
            <person name="Maekelae M.R."/>
            <person name="Malavazi I."/>
            <person name="Melin P."/>
            <person name="Meyer V."/>
            <person name="Mielnichuk N."/>
            <person name="Miskei M."/>
            <person name="Molnar A.P."/>
            <person name="Mule G."/>
            <person name="Ngan C.Y."/>
            <person name="Orejas M."/>
            <person name="Orosz E."/>
            <person name="Ouedraogo J.P."/>
            <person name="Overkamp K.M."/>
            <person name="Park H.-S."/>
            <person name="Perrone G."/>
            <person name="Piumi F."/>
            <person name="Punt P.J."/>
            <person name="Ram A.F."/>
            <person name="Ramon A."/>
            <person name="Rauscher S."/>
            <person name="Record E."/>
            <person name="Riano-Pachon D.M."/>
            <person name="Robert V."/>
            <person name="Roehrig J."/>
            <person name="Ruller R."/>
            <person name="Salamov A."/>
            <person name="Salih N.S."/>
            <person name="Samson R.A."/>
            <person name="Sandor E."/>
            <person name="Sanguinetti M."/>
            <person name="Schuetze T."/>
            <person name="Sepcic K."/>
            <person name="Shelest E."/>
            <person name="Sherlock G."/>
            <person name="Sophianopoulou V."/>
            <person name="Squina F.M."/>
            <person name="Sun H."/>
            <person name="Susca A."/>
            <person name="Todd R.B."/>
            <person name="Tsang A."/>
            <person name="Unkles S.E."/>
            <person name="van de Wiele N."/>
            <person name="van Rossen-Uffink D."/>
            <person name="Oliveira J.V."/>
            <person name="Vesth T.C."/>
            <person name="Visser J."/>
            <person name="Yu J.-H."/>
            <person name="Zhou M."/>
            <person name="Andersen M.R."/>
            <person name="Archer D.B."/>
            <person name="Baker S.E."/>
            <person name="Benoit I."/>
            <person name="Brakhage A.A."/>
            <person name="Braus G.H."/>
            <person name="Fischer R."/>
            <person name="Frisvad J.C."/>
            <person name="Goldman G.H."/>
            <person name="Houbraken J."/>
            <person name="Oakley B."/>
            <person name="Pocsi I."/>
            <person name="Scazzocchio C."/>
            <person name="Seiboth B."/>
            <person name="vanKuyk P.A."/>
            <person name="Wortman J."/>
            <person name="Dyer P.S."/>
            <person name="Grigoriev I.V."/>
        </authorList>
    </citation>
    <scope>NUCLEOTIDE SEQUENCE [LARGE SCALE GENOMIC DNA]</scope>
    <source>
        <strain evidence="3">CBS 516.65</strain>
    </source>
</reference>
<dbReference type="InterPro" id="IPR002182">
    <property type="entry name" value="NB-ARC"/>
</dbReference>
<dbReference type="VEuPathDB" id="FungiDB:ASPGLDRAFT_67545"/>
<gene>
    <name evidence="2" type="ORF">ASPGLDRAFT_67545</name>
</gene>
<dbReference type="Gene3D" id="1.25.40.10">
    <property type="entry name" value="Tetratricopeptide repeat domain"/>
    <property type="match status" value="2"/>
</dbReference>
<dbReference type="InterPro" id="IPR053137">
    <property type="entry name" value="NLR-like"/>
</dbReference>
<dbReference type="InterPro" id="IPR027417">
    <property type="entry name" value="P-loop_NTPase"/>
</dbReference>
<accession>A0A1L9VFF9</accession>
<dbReference type="Pfam" id="PF13424">
    <property type="entry name" value="TPR_12"/>
    <property type="match status" value="1"/>
</dbReference>
<dbReference type="EMBL" id="KV878901">
    <property type="protein sequence ID" value="OJJ82646.1"/>
    <property type="molecule type" value="Genomic_DNA"/>
</dbReference>
<dbReference type="GO" id="GO:0043531">
    <property type="term" value="F:ADP binding"/>
    <property type="evidence" value="ECO:0007669"/>
    <property type="project" value="InterPro"/>
</dbReference>
<name>A0A1L9VFF9_ASPGL</name>
<feature type="domain" description="NB-ARC" evidence="1">
    <location>
        <begin position="242"/>
        <end position="395"/>
    </location>
</feature>
<proteinExistence type="predicted"/>
<dbReference type="GO" id="GO:0003824">
    <property type="term" value="F:catalytic activity"/>
    <property type="evidence" value="ECO:0007669"/>
    <property type="project" value="InterPro"/>
</dbReference>
<dbReference type="PANTHER" id="PTHR46082">
    <property type="entry name" value="ATP/GTP-BINDING PROTEIN-RELATED"/>
    <property type="match status" value="1"/>
</dbReference>
<dbReference type="Gene3D" id="3.40.50.1580">
    <property type="entry name" value="Nucleoside phosphorylase domain"/>
    <property type="match status" value="1"/>
</dbReference>
<dbReference type="PANTHER" id="PTHR46082:SF6">
    <property type="entry name" value="AAA+ ATPASE DOMAIN-CONTAINING PROTEIN-RELATED"/>
    <property type="match status" value="1"/>
</dbReference>
<dbReference type="Gene3D" id="3.40.50.300">
    <property type="entry name" value="P-loop containing nucleotide triphosphate hydrolases"/>
    <property type="match status" value="1"/>
</dbReference>